<evidence type="ECO:0000313" key="9">
    <source>
        <dbReference type="Proteomes" id="UP001158986"/>
    </source>
</evidence>
<dbReference type="SUPFAM" id="SSF50911">
    <property type="entry name" value="Mannose 6-phosphate receptor domain"/>
    <property type="match status" value="1"/>
</dbReference>
<gene>
    <name evidence="8" type="ORF">PBS001_LOCUS30</name>
    <name evidence="7" type="ORF">PBS003_LOCUS6992</name>
</gene>
<dbReference type="InterPro" id="IPR009011">
    <property type="entry name" value="Man6P_isomerase_rcpt-bd_dom_sf"/>
</dbReference>
<dbReference type="AlphaFoldDB" id="A0AAU9L6X9"/>
<keyword evidence="4" id="KW-1015">Disulfide bond</keyword>
<evidence type="ECO:0000313" key="7">
    <source>
        <dbReference type="EMBL" id="CAH0480369.1"/>
    </source>
</evidence>
<dbReference type="GO" id="GO:0006491">
    <property type="term" value="P:N-glycan processing"/>
    <property type="evidence" value="ECO:0007669"/>
    <property type="project" value="TreeGrafter"/>
</dbReference>
<dbReference type="Pfam" id="PF12999">
    <property type="entry name" value="PRKCSH-like"/>
    <property type="match status" value="1"/>
</dbReference>
<reference evidence="7 9" key="1">
    <citation type="submission" date="2021-11" db="EMBL/GenBank/DDBJ databases">
        <authorList>
            <person name="Islam A."/>
            <person name="Islam S."/>
            <person name="Flora M.S."/>
            <person name="Rahman M."/>
            <person name="Ziaur R.M."/>
            <person name="Epstein J.H."/>
            <person name="Hassan M."/>
            <person name="Klassen M."/>
            <person name="Woodard K."/>
            <person name="Webb A."/>
            <person name="Webby R.J."/>
            <person name="El Zowalaty M.E."/>
        </authorList>
    </citation>
    <scope>NUCLEOTIDE SEQUENCE</scope>
    <source>
        <strain evidence="8">Pbs1</strain>
        <strain evidence="7">Pbs3</strain>
    </source>
</reference>
<sequence length="590" mass="66887">MAHFLCSFLVLSLSLVSSTAQIRGVAPLDQIKYSSATFPCIISGKETNLSQDRVNDEYCDCDDGIDEPGTAACSYLLTSVFYCDNDGFFPENIHTSRVQDGICDCCDGSDEEIDGQVSCPNTCVVAAEKLREEAEQRLKMVQIGFEKRQVMINGEIAQCFEGMKESEKMTEKKLASLELLKDRVTVHKDREELKERKYRLEVARQKQVKYVDDDQVKQEPSAQDVSVAEEKETAEVWEFETLDAIQVADDNVPINTADDERALEVLESNWQTVKSRIVLPDGTKISLADYLRMNHNEKSTRTATEIADPLFNGASKGRKKIGLLALRAIGIIISPVRVLVEVLLYSPRVLWSVLSTPELAGPVIDKLPSFPSPSSSFWFRRLGEGSVYNIYNVFMWSAQVVWDTPVYAYHYLFPTLDDEVKLPLPESLRIVLREIESEIAMLEKDRNEKHETARMDYGPDRAYYALKSKCIEKRIEKYMYKFCAFGEVKQDQTSLGKWDDWNGEADYKSPSSGKLDYTSMRYSKGQQCYQGPARSVLVHLECGENDEILDVDEPSTCVYEMTVRSPLACTAQVFAEAQTDVAFWSQKQLR</sequence>
<evidence type="ECO:0000259" key="6">
    <source>
        <dbReference type="PROSITE" id="PS51914"/>
    </source>
</evidence>
<keyword evidence="9" id="KW-1185">Reference proteome</keyword>
<dbReference type="InterPro" id="IPR039794">
    <property type="entry name" value="Gtb1-like"/>
</dbReference>
<keyword evidence="2 5" id="KW-0732">Signal</keyword>
<dbReference type="GO" id="GO:0017177">
    <property type="term" value="C:glucosidase II complex"/>
    <property type="evidence" value="ECO:0007669"/>
    <property type="project" value="TreeGrafter"/>
</dbReference>
<dbReference type="Proteomes" id="UP001160483">
    <property type="component" value="Unassembled WGS sequence"/>
</dbReference>
<dbReference type="InterPro" id="IPR028146">
    <property type="entry name" value="PRKCSH_N"/>
</dbReference>
<feature type="signal peptide" evidence="5">
    <location>
        <begin position="1"/>
        <end position="20"/>
    </location>
</feature>
<feature type="domain" description="MRH" evidence="6">
    <location>
        <begin position="468"/>
        <end position="571"/>
    </location>
</feature>
<proteinExistence type="predicted"/>
<dbReference type="EMBL" id="CAKKTJ010000324">
    <property type="protein sequence ID" value="CAH0480369.1"/>
    <property type="molecule type" value="Genomic_DNA"/>
</dbReference>
<evidence type="ECO:0000256" key="2">
    <source>
        <dbReference type="ARBA" id="ARBA00022729"/>
    </source>
</evidence>
<dbReference type="InterPro" id="IPR036607">
    <property type="entry name" value="PRKCSH"/>
</dbReference>
<evidence type="ECO:0000256" key="4">
    <source>
        <dbReference type="ARBA" id="ARBA00023157"/>
    </source>
</evidence>
<dbReference type="CDD" id="cd00112">
    <property type="entry name" value="LDLa"/>
    <property type="match status" value="1"/>
</dbReference>
<evidence type="ECO:0000313" key="10">
    <source>
        <dbReference type="Proteomes" id="UP001160483"/>
    </source>
</evidence>
<organism evidence="7 10">
    <name type="scientific">Peronospora belbahrii</name>
    <dbReference type="NCBI Taxonomy" id="622444"/>
    <lineage>
        <taxon>Eukaryota</taxon>
        <taxon>Sar</taxon>
        <taxon>Stramenopiles</taxon>
        <taxon>Oomycota</taxon>
        <taxon>Peronosporomycetes</taxon>
        <taxon>Peronosporales</taxon>
        <taxon>Peronosporaceae</taxon>
        <taxon>Peronospora</taxon>
    </lineage>
</organism>
<feature type="chain" id="PRO_5043751047" description="Glucosidase 2 subunit beta" evidence="5">
    <location>
        <begin position="21"/>
        <end position="590"/>
    </location>
</feature>
<dbReference type="PANTHER" id="PTHR12630">
    <property type="entry name" value="N-LINKED OLIGOSACCHARIDE PROCESSING"/>
    <property type="match status" value="1"/>
</dbReference>
<comment type="caution">
    <text evidence="7">The sequence shown here is derived from an EMBL/GenBank/DDBJ whole genome shotgun (WGS) entry which is preliminary data.</text>
</comment>
<dbReference type="Proteomes" id="UP001158986">
    <property type="component" value="Unassembled WGS sequence"/>
</dbReference>
<dbReference type="Gene3D" id="2.70.130.10">
    <property type="entry name" value="Mannose-6-phosphate receptor binding domain"/>
    <property type="match status" value="1"/>
</dbReference>
<keyword evidence="3" id="KW-0256">Endoplasmic reticulum</keyword>
<dbReference type="PROSITE" id="PS51914">
    <property type="entry name" value="MRH"/>
    <property type="match status" value="1"/>
</dbReference>
<evidence type="ECO:0000256" key="1">
    <source>
        <dbReference type="ARBA" id="ARBA00022387"/>
    </source>
</evidence>
<evidence type="ECO:0000256" key="5">
    <source>
        <dbReference type="SAM" id="SignalP"/>
    </source>
</evidence>
<dbReference type="EMBL" id="CAKLCB010000001">
    <property type="protein sequence ID" value="CAH0513212.1"/>
    <property type="molecule type" value="Genomic_DNA"/>
</dbReference>
<dbReference type="Pfam" id="PF13015">
    <property type="entry name" value="PRKCSH_1"/>
    <property type="match status" value="1"/>
</dbReference>
<dbReference type="InterPro" id="IPR002172">
    <property type="entry name" value="LDrepeatLR_classA_rpt"/>
</dbReference>
<accession>A0AAU9L6X9</accession>
<dbReference type="InterPro" id="IPR044865">
    <property type="entry name" value="MRH_dom"/>
</dbReference>
<evidence type="ECO:0000256" key="3">
    <source>
        <dbReference type="ARBA" id="ARBA00022824"/>
    </source>
</evidence>
<evidence type="ECO:0000313" key="8">
    <source>
        <dbReference type="EMBL" id="CAH0513212.1"/>
    </source>
</evidence>
<name>A0AAU9L6X9_9STRA</name>
<dbReference type="PANTHER" id="PTHR12630:SF1">
    <property type="entry name" value="GLUCOSIDASE 2 SUBUNIT BETA"/>
    <property type="match status" value="1"/>
</dbReference>
<protein>
    <recommendedName>
        <fullName evidence="1">Glucosidase 2 subunit beta</fullName>
    </recommendedName>
</protein>